<organism evidence="2 3">
    <name type="scientific">Caligus rogercresseyi</name>
    <name type="common">Sea louse</name>
    <dbReference type="NCBI Taxonomy" id="217165"/>
    <lineage>
        <taxon>Eukaryota</taxon>
        <taxon>Metazoa</taxon>
        <taxon>Ecdysozoa</taxon>
        <taxon>Arthropoda</taxon>
        <taxon>Crustacea</taxon>
        <taxon>Multicrustacea</taxon>
        <taxon>Hexanauplia</taxon>
        <taxon>Copepoda</taxon>
        <taxon>Siphonostomatoida</taxon>
        <taxon>Caligidae</taxon>
        <taxon>Caligus</taxon>
    </lineage>
</organism>
<protein>
    <submittedName>
        <fullName evidence="2">Uncharacterized protein</fullName>
    </submittedName>
</protein>
<proteinExistence type="predicted"/>
<keyword evidence="3" id="KW-1185">Reference proteome</keyword>
<accession>A0A7T8GUC8</accession>
<evidence type="ECO:0000313" key="2">
    <source>
        <dbReference type="EMBL" id="QQP37963.1"/>
    </source>
</evidence>
<evidence type="ECO:0000313" key="3">
    <source>
        <dbReference type="Proteomes" id="UP000595437"/>
    </source>
</evidence>
<sequence>MTLLGASWMQKTGSYPRPRPPERAGLPSLNEVAAKAVALETWKCFYSNDGGGGARNPVGDFVSPSRGGP</sequence>
<reference evidence="3" key="1">
    <citation type="submission" date="2021-01" db="EMBL/GenBank/DDBJ databases">
        <title>Caligus Genome Assembly.</title>
        <authorList>
            <person name="Gallardo-Escarate C."/>
        </authorList>
    </citation>
    <scope>NUCLEOTIDE SEQUENCE [LARGE SCALE GENOMIC DNA]</scope>
</reference>
<feature type="region of interest" description="Disordered" evidence="1">
    <location>
        <begin position="49"/>
        <end position="69"/>
    </location>
</feature>
<dbReference type="EMBL" id="CP045902">
    <property type="protein sequence ID" value="QQP37963.1"/>
    <property type="molecule type" value="Genomic_DNA"/>
</dbReference>
<name>A0A7T8GUC8_CALRO</name>
<dbReference type="Proteomes" id="UP000595437">
    <property type="component" value="Chromosome 13"/>
</dbReference>
<dbReference type="AlphaFoldDB" id="A0A7T8GUC8"/>
<gene>
    <name evidence="2" type="ORF">FKW44_018416</name>
</gene>
<evidence type="ECO:0000256" key="1">
    <source>
        <dbReference type="SAM" id="MobiDB-lite"/>
    </source>
</evidence>
<feature type="region of interest" description="Disordered" evidence="1">
    <location>
        <begin position="1"/>
        <end position="26"/>
    </location>
</feature>